<dbReference type="OrthoDB" id="5432037at2"/>
<dbReference type="Proteomes" id="UP000427769">
    <property type="component" value="Chromosome"/>
</dbReference>
<name>A0A5K7YY17_9BACT</name>
<protein>
    <recommendedName>
        <fullName evidence="3">DUF3540 domain-containing protein</fullName>
    </recommendedName>
</protein>
<dbReference type="RefSeq" id="WP_155302424.1">
    <property type="nucleotide sequence ID" value="NZ_AP021875.1"/>
</dbReference>
<evidence type="ECO:0000313" key="1">
    <source>
        <dbReference type="EMBL" id="BBO73305.1"/>
    </source>
</evidence>
<dbReference type="InterPro" id="IPR021927">
    <property type="entry name" value="DUF3540"/>
</dbReference>
<sequence>MTATVSELKQEAEYFQGIGTALDCDDSTLMVSTDQGVFSAKRALSCLVEPEEGDRVLLAGTIDSDLFVIAVLERMGDKAIAIPLDGDCSINVSRGKLNVAAEKGLNLVTSKEMRLDATDLSLRVHQSRVFIDKLSYFGSRISAYSEKIRLVGVLLDSVVERVAQRFKRSYRVVDEIDHVRSNEIDYRADKNLSLRGQNALIDADELVRLEGEQIHLG</sequence>
<evidence type="ECO:0008006" key="3">
    <source>
        <dbReference type="Google" id="ProtNLM"/>
    </source>
</evidence>
<proteinExistence type="predicted"/>
<dbReference type="EMBL" id="AP021875">
    <property type="protein sequence ID" value="BBO73305.1"/>
    <property type="molecule type" value="Genomic_DNA"/>
</dbReference>
<dbReference type="Pfam" id="PF12059">
    <property type="entry name" value="DUF3540"/>
    <property type="match status" value="1"/>
</dbReference>
<keyword evidence="2" id="KW-1185">Reference proteome</keyword>
<organism evidence="1 2">
    <name type="scientific">Desulfosarcina widdelii</name>
    <dbReference type="NCBI Taxonomy" id="947919"/>
    <lineage>
        <taxon>Bacteria</taxon>
        <taxon>Pseudomonadati</taxon>
        <taxon>Thermodesulfobacteriota</taxon>
        <taxon>Desulfobacteria</taxon>
        <taxon>Desulfobacterales</taxon>
        <taxon>Desulfosarcinaceae</taxon>
        <taxon>Desulfosarcina</taxon>
    </lineage>
</organism>
<accession>A0A5K7YY17</accession>
<gene>
    <name evidence="1" type="ORF">DSCW_07220</name>
</gene>
<evidence type="ECO:0000313" key="2">
    <source>
        <dbReference type="Proteomes" id="UP000427769"/>
    </source>
</evidence>
<dbReference type="KEGG" id="dwd:DSCW_07220"/>
<reference evidence="1 2" key="1">
    <citation type="submission" date="2019-11" db="EMBL/GenBank/DDBJ databases">
        <title>Comparative genomics of hydrocarbon-degrading Desulfosarcina strains.</title>
        <authorList>
            <person name="Watanabe M."/>
            <person name="Kojima H."/>
            <person name="Fukui M."/>
        </authorList>
    </citation>
    <scope>NUCLEOTIDE SEQUENCE [LARGE SCALE GENOMIC DNA]</scope>
    <source>
        <strain evidence="1 2">PP31</strain>
    </source>
</reference>
<dbReference type="AlphaFoldDB" id="A0A5K7YY17"/>